<proteinExistence type="predicted"/>
<dbReference type="Pfam" id="PF13516">
    <property type="entry name" value="LRR_6"/>
    <property type="match status" value="1"/>
</dbReference>
<feature type="transmembrane region" description="Helical" evidence="5">
    <location>
        <begin position="703"/>
        <end position="724"/>
    </location>
</feature>
<dbReference type="SMART" id="SM00368">
    <property type="entry name" value="LRR_RI"/>
    <property type="match status" value="5"/>
</dbReference>
<dbReference type="InterPro" id="IPR027038">
    <property type="entry name" value="RanGap"/>
</dbReference>
<feature type="compositionally biased region" description="Polar residues" evidence="4">
    <location>
        <begin position="1"/>
        <end position="19"/>
    </location>
</feature>
<evidence type="ECO:0000256" key="4">
    <source>
        <dbReference type="SAM" id="MobiDB-lite"/>
    </source>
</evidence>
<accession>A0A5J4WRC4</accession>
<feature type="transmembrane region" description="Helical" evidence="5">
    <location>
        <begin position="591"/>
        <end position="611"/>
    </location>
</feature>
<dbReference type="Pfam" id="PF15239">
    <property type="entry name" value="CFAP96-like"/>
    <property type="match status" value="1"/>
</dbReference>
<evidence type="ECO:0000256" key="5">
    <source>
        <dbReference type="SAM" id="Phobius"/>
    </source>
</evidence>
<dbReference type="EMBL" id="SNRW01001124">
    <property type="protein sequence ID" value="KAA6397677.1"/>
    <property type="molecule type" value="Genomic_DNA"/>
</dbReference>
<feature type="region of interest" description="Disordered" evidence="4">
    <location>
        <begin position="166"/>
        <end position="225"/>
    </location>
</feature>
<dbReference type="AlphaFoldDB" id="A0A5J4WRC4"/>
<feature type="transmembrane region" description="Helical" evidence="5">
    <location>
        <begin position="661"/>
        <end position="682"/>
    </location>
</feature>
<keyword evidence="3" id="KW-0677">Repeat</keyword>
<evidence type="ECO:0000256" key="3">
    <source>
        <dbReference type="ARBA" id="ARBA00022737"/>
    </source>
</evidence>
<evidence type="ECO:0000313" key="7">
    <source>
        <dbReference type="Proteomes" id="UP000324800"/>
    </source>
</evidence>
<feature type="compositionally biased region" description="Basic and acidic residues" evidence="4">
    <location>
        <begin position="168"/>
        <end position="202"/>
    </location>
</feature>
<keyword evidence="1" id="KW-0343">GTPase activation</keyword>
<dbReference type="GO" id="GO:0006913">
    <property type="term" value="P:nucleocytoplasmic transport"/>
    <property type="evidence" value="ECO:0007669"/>
    <property type="project" value="TreeGrafter"/>
</dbReference>
<sequence length="919" mass="104427">MSTTTSNLSDAKSGTQHKQNVIPLDPYVSNKDKLPGRFFGKQMLTNPPKSGILNDSTFQPFTTLKASEPYQPTVIKNQNAPVTTRTFVPVSPARSGYNQTFTKFESLASTRIKQNDAANTNKNKGNVKHETKINLKNFYTNPPAKGFSLTPHILIGGHEYEYLSEPYGGDKEKMKKQEQRSRSVSESRSNKDQSSRSMDSTKRTSASPLRGKSNRFMPTQPPRSGYNCTIGPFPEYSLGAIPLKVLTKQNMSHLNTKIFIPSGISTKTIATPSLQDKDIFKMSPLFDSESLQSLIIVDCQINDLQLTSLVAMILQQACRKLRYLDLSGNQIGQDQVLQLAYQSDSTVGMKILARLLVDKRVVLSSLNLSRNPIGNFGVHTLSQVIPYTSLRELILSNVNLTPSGCNCLFLSLKFAPSLIKLDISHNTLGFQVFEQLANHLKRQSFLIVLNLKCTKMCNMSLVMIGRSLRYNQTMKEMDISGNIFEKIAVETFCKDLQENRSLQRLICQDCSIPALDQFVRSAWQAQGEAIGIDEDSIKTINKSHNKSRSSQYASSIQSNSEQDGDALPYRDIRCLKNEDVTRLSPFKYREYRGWVISGVLVMILKMIFQLYSTITDITSIFDLYSTGDTVEAFIQRSSFGEEGTIWEGTDENINQYKINGWTIYISFFIGIINMAWSLAGFIDKDMRNKDVILSSDVESSIFWQIRTTIYIIVSLSVNVFRICLMVGVDIINALLSLGLSFLLWVIFYAFSIKRNQQQEIDKNKQNSEDQQPLLGKKQHLDQEDVGEGQPQQQNQKINQSKLRKVYPIQGIDQEEVNKRQRNVNNQQDEEDNYDMDNDDEQEEEEKKDYTIISILLDNSETVMTSVRGRTQFYRWTRAVPSFVLEKNGTQQSADYDESESQNSQMKESDQRKKNQEKKK</sequence>
<keyword evidence="5" id="KW-1133">Transmembrane helix</keyword>
<feature type="compositionally biased region" description="Low complexity" evidence="4">
    <location>
        <begin position="548"/>
        <end position="560"/>
    </location>
</feature>
<keyword evidence="5" id="KW-0812">Transmembrane</keyword>
<evidence type="ECO:0000313" key="6">
    <source>
        <dbReference type="EMBL" id="KAA6397677.1"/>
    </source>
</evidence>
<dbReference type="PANTHER" id="PTHR24113">
    <property type="entry name" value="RAN GTPASE-ACTIVATING PROTEIN 1"/>
    <property type="match status" value="1"/>
</dbReference>
<dbReference type="InterPro" id="IPR032675">
    <property type="entry name" value="LRR_dom_sf"/>
</dbReference>
<feature type="compositionally biased region" description="Acidic residues" evidence="4">
    <location>
        <begin position="827"/>
        <end position="843"/>
    </location>
</feature>
<evidence type="ECO:0008006" key="8">
    <source>
        <dbReference type="Google" id="ProtNLM"/>
    </source>
</evidence>
<feature type="region of interest" description="Disordered" evidence="4">
    <location>
        <begin position="544"/>
        <end position="564"/>
    </location>
</feature>
<dbReference type="OrthoDB" id="120976at2759"/>
<reference evidence="6 7" key="1">
    <citation type="submission" date="2019-03" db="EMBL/GenBank/DDBJ databases">
        <title>Single cell metagenomics reveals metabolic interactions within the superorganism composed of flagellate Streblomastix strix and complex community of Bacteroidetes bacteria on its surface.</title>
        <authorList>
            <person name="Treitli S.C."/>
            <person name="Kolisko M."/>
            <person name="Husnik F."/>
            <person name="Keeling P."/>
            <person name="Hampl V."/>
        </authorList>
    </citation>
    <scope>NUCLEOTIDE SEQUENCE [LARGE SCALE GENOMIC DNA]</scope>
    <source>
        <strain evidence="6">ST1C</strain>
    </source>
</reference>
<dbReference type="Gene3D" id="3.80.10.10">
    <property type="entry name" value="Ribonuclease Inhibitor"/>
    <property type="match status" value="1"/>
</dbReference>
<dbReference type="InterPro" id="IPR029358">
    <property type="entry name" value="CFAP96"/>
</dbReference>
<feature type="region of interest" description="Disordered" evidence="4">
    <location>
        <begin position="813"/>
        <end position="846"/>
    </location>
</feature>
<feature type="region of interest" description="Disordered" evidence="4">
    <location>
        <begin position="780"/>
        <end position="799"/>
    </location>
</feature>
<dbReference type="PANTHER" id="PTHR24113:SF12">
    <property type="entry name" value="RAN GTPASE-ACTIVATING PROTEIN 1"/>
    <property type="match status" value="1"/>
</dbReference>
<keyword evidence="5" id="KW-0472">Membrane</keyword>
<dbReference type="InterPro" id="IPR001611">
    <property type="entry name" value="Leu-rich_rpt"/>
</dbReference>
<comment type="caution">
    <text evidence="6">The sequence shown here is derived from an EMBL/GenBank/DDBJ whole genome shotgun (WGS) entry which is preliminary data.</text>
</comment>
<dbReference type="GO" id="GO:0031267">
    <property type="term" value="F:small GTPase binding"/>
    <property type="evidence" value="ECO:0007669"/>
    <property type="project" value="TreeGrafter"/>
</dbReference>
<dbReference type="Proteomes" id="UP000324800">
    <property type="component" value="Unassembled WGS sequence"/>
</dbReference>
<dbReference type="GO" id="GO:0005829">
    <property type="term" value="C:cytosol"/>
    <property type="evidence" value="ECO:0007669"/>
    <property type="project" value="TreeGrafter"/>
</dbReference>
<feature type="transmembrane region" description="Helical" evidence="5">
    <location>
        <begin position="730"/>
        <end position="750"/>
    </location>
</feature>
<dbReference type="GO" id="GO:0048471">
    <property type="term" value="C:perinuclear region of cytoplasm"/>
    <property type="evidence" value="ECO:0007669"/>
    <property type="project" value="TreeGrafter"/>
</dbReference>
<dbReference type="SUPFAM" id="SSF52047">
    <property type="entry name" value="RNI-like"/>
    <property type="match status" value="1"/>
</dbReference>
<organism evidence="6 7">
    <name type="scientific">Streblomastix strix</name>
    <dbReference type="NCBI Taxonomy" id="222440"/>
    <lineage>
        <taxon>Eukaryota</taxon>
        <taxon>Metamonada</taxon>
        <taxon>Preaxostyla</taxon>
        <taxon>Oxymonadida</taxon>
        <taxon>Streblomastigidae</taxon>
        <taxon>Streblomastix</taxon>
    </lineage>
</organism>
<dbReference type="GO" id="GO:0005096">
    <property type="term" value="F:GTPase activator activity"/>
    <property type="evidence" value="ECO:0007669"/>
    <property type="project" value="UniProtKB-KW"/>
</dbReference>
<feature type="region of interest" description="Disordered" evidence="4">
    <location>
        <begin position="884"/>
        <end position="919"/>
    </location>
</feature>
<evidence type="ECO:0000256" key="2">
    <source>
        <dbReference type="ARBA" id="ARBA00022614"/>
    </source>
</evidence>
<feature type="compositionally biased region" description="Low complexity" evidence="4">
    <location>
        <begin position="789"/>
        <end position="799"/>
    </location>
</feature>
<protein>
    <recommendedName>
        <fullName evidence="8">Leucine Rich Repeat family protein</fullName>
    </recommendedName>
</protein>
<name>A0A5J4WRC4_9EUKA</name>
<gene>
    <name evidence="6" type="ORF">EZS28_006793</name>
</gene>
<keyword evidence="2" id="KW-0433">Leucine-rich repeat</keyword>
<feature type="region of interest" description="Disordered" evidence="4">
    <location>
        <begin position="1"/>
        <end position="21"/>
    </location>
</feature>
<dbReference type="GO" id="GO:0005634">
    <property type="term" value="C:nucleus"/>
    <property type="evidence" value="ECO:0007669"/>
    <property type="project" value="TreeGrafter"/>
</dbReference>
<evidence type="ECO:0000256" key="1">
    <source>
        <dbReference type="ARBA" id="ARBA00022468"/>
    </source>
</evidence>